<feature type="non-terminal residue" evidence="2">
    <location>
        <position position="97"/>
    </location>
</feature>
<protein>
    <submittedName>
        <fullName evidence="2">Uncharacterized protein</fullName>
    </submittedName>
</protein>
<feature type="region of interest" description="Disordered" evidence="1">
    <location>
        <begin position="25"/>
        <end position="78"/>
    </location>
</feature>
<feature type="compositionally biased region" description="Basic and acidic residues" evidence="1">
    <location>
        <begin position="59"/>
        <end position="78"/>
    </location>
</feature>
<dbReference type="EMBL" id="UINC01116526">
    <property type="protein sequence ID" value="SVC88331.1"/>
    <property type="molecule type" value="Genomic_DNA"/>
</dbReference>
<evidence type="ECO:0000313" key="2">
    <source>
        <dbReference type="EMBL" id="SVC88331.1"/>
    </source>
</evidence>
<proteinExistence type="predicted"/>
<feature type="compositionally biased region" description="Basic and acidic residues" evidence="1">
    <location>
        <begin position="40"/>
        <end position="49"/>
    </location>
</feature>
<sequence>MKKFIPLLAIILALFAGNLMAQGAAEEQPNALQYAQADGDDNKSADKTNAEPADSGGSDDEKTLTDEEKAEAAADKAKAEAWLEGKDLADEYSGLGD</sequence>
<name>A0A382QVI4_9ZZZZ</name>
<gene>
    <name evidence="2" type="ORF">METZ01_LOCUS341185</name>
</gene>
<dbReference type="AlphaFoldDB" id="A0A382QVI4"/>
<reference evidence="2" key="1">
    <citation type="submission" date="2018-05" db="EMBL/GenBank/DDBJ databases">
        <authorList>
            <person name="Lanie J.A."/>
            <person name="Ng W.-L."/>
            <person name="Kazmierczak K.M."/>
            <person name="Andrzejewski T.M."/>
            <person name="Davidsen T.M."/>
            <person name="Wayne K.J."/>
            <person name="Tettelin H."/>
            <person name="Glass J.I."/>
            <person name="Rusch D."/>
            <person name="Podicherti R."/>
            <person name="Tsui H.-C.T."/>
            <person name="Winkler M.E."/>
        </authorList>
    </citation>
    <scope>NUCLEOTIDE SEQUENCE</scope>
</reference>
<accession>A0A382QVI4</accession>
<feature type="non-terminal residue" evidence="2">
    <location>
        <position position="1"/>
    </location>
</feature>
<evidence type="ECO:0000256" key="1">
    <source>
        <dbReference type="SAM" id="MobiDB-lite"/>
    </source>
</evidence>
<organism evidence="2">
    <name type="scientific">marine metagenome</name>
    <dbReference type="NCBI Taxonomy" id="408172"/>
    <lineage>
        <taxon>unclassified sequences</taxon>
        <taxon>metagenomes</taxon>
        <taxon>ecological metagenomes</taxon>
    </lineage>
</organism>